<dbReference type="InterPro" id="IPR016024">
    <property type="entry name" value="ARM-type_fold"/>
</dbReference>
<dbReference type="Gene3D" id="1.25.10.10">
    <property type="entry name" value="Leucine-rich Repeat Variant"/>
    <property type="match status" value="2"/>
</dbReference>
<reference evidence="1" key="1">
    <citation type="submission" date="2018-12" db="EMBL/GenBank/DDBJ databases">
        <title>Novel natural products biosynthetic potential of the class Ktedonobacteria.</title>
        <authorList>
            <person name="Zheng Y."/>
            <person name="Saitou A."/>
            <person name="Wang C.M."/>
            <person name="Toyoda A."/>
            <person name="Minakuchi Y."/>
            <person name="Sekiguchi Y."/>
            <person name="Ueda K."/>
            <person name="Takano H."/>
            <person name="Sakai Y."/>
            <person name="Yokota A."/>
            <person name="Yabe S."/>
        </authorList>
    </citation>
    <scope>NUCLEOTIDE SEQUENCE</scope>
    <source>
        <strain evidence="1">COM3</strain>
    </source>
</reference>
<accession>A0A455SG02</accession>
<dbReference type="SUPFAM" id="SSF48371">
    <property type="entry name" value="ARM repeat"/>
    <property type="match status" value="1"/>
</dbReference>
<gene>
    <name evidence="1" type="ORF">KTC_21440</name>
</gene>
<dbReference type="InterPro" id="IPR004155">
    <property type="entry name" value="PBS_lyase_HEAT"/>
</dbReference>
<sequence length="547" mass="61490">MQDGFRWLERNCEAFCVTFVRGLDETTLLRHIGADLSRARWLQENDQEAFEKLQQFGELVGVGRCGDWTFSFETYSYQGTEPSVLRAISKGSTAVTVFYNINARAHFCYAENGDIIADFDPLTPPEEQDLPPRARVLFHRAGITSEQIESEEYDYVHAMFALAEAAGVSLDKAAIAERPLLYSYIKNPFSYFIDALQVSGGTEQAASLLPTIIRDQAYSGLLMAYLQDHNDEPETLRVLLAPSMREALLQILNGAHEEARTIASEILCMSIQVEQKRNTAEARDRLLSLTTVPEAKVARQAMLALGHLGDQRAVKPLLHLLSQRPDNDKEITQHLGQFHAQEAVKPFLTLLPSTDPSALLETDDDEEIIQLLGQLRAQEAAEPLFALLQTSTDPFALLEALEQIEGKNVLERLLPLLNPEPQTQDECSLQQAILATIGRQGNTQHADLLLQLLNPHAEQLYPYDFQLHLLAALAALGEQRAIEPLAKLLRTDIATCTVYEQMFQEHLVQTLRQLGDTRAKLQVVETELQRQQHTRRLKACLSWDNDL</sequence>
<dbReference type="InterPro" id="IPR011989">
    <property type="entry name" value="ARM-like"/>
</dbReference>
<proteinExistence type="predicted"/>
<dbReference type="AlphaFoldDB" id="A0A455SG02"/>
<dbReference type="EMBL" id="AP019376">
    <property type="protein sequence ID" value="BBH87393.1"/>
    <property type="molecule type" value="Genomic_DNA"/>
</dbReference>
<dbReference type="Pfam" id="PF13646">
    <property type="entry name" value="HEAT_2"/>
    <property type="match status" value="1"/>
</dbReference>
<evidence type="ECO:0008006" key="2">
    <source>
        <dbReference type="Google" id="ProtNLM"/>
    </source>
</evidence>
<dbReference type="InterPro" id="IPR045592">
    <property type="entry name" value="DUF6461"/>
</dbReference>
<dbReference type="Pfam" id="PF20062">
    <property type="entry name" value="DUF6461"/>
    <property type="match status" value="1"/>
</dbReference>
<name>A0A455SG02_9CHLR</name>
<evidence type="ECO:0000313" key="1">
    <source>
        <dbReference type="EMBL" id="BBH87393.1"/>
    </source>
</evidence>
<dbReference type="SMART" id="SM00567">
    <property type="entry name" value="EZ_HEAT"/>
    <property type="match status" value="4"/>
</dbReference>
<protein>
    <recommendedName>
        <fullName evidence="2">HEAT repeat domain-containing protein</fullName>
    </recommendedName>
</protein>
<organism evidence="1">
    <name type="scientific">Thermosporothrix sp. COM3</name>
    <dbReference type="NCBI Taxonomy" id="2490863"/>
    <lineage>
        <taxon>Bacteria</taxon>
        <taxon>Bacillati</taxon>
        <taxon>Chloroflexota</taxon>
        <taxon>Ktedonobacteria</taxon>
        <taxon>Ktedonobacterales</taxon>
        <taxon>Thermosporotrichaceae</taxon>
        <taxon>Thermosporothrix</taxon>
    </lineage>
</organism>